<dbReference type="Gene3D" id="3.60.60.30">
    <property type="match status" value="1"/>
</dbReference>
<dbReference type="PANTHER" id="PTHR35190:SF2">
    <property type="entry name" value="PROTEIN DCD1B"/>
    <property type="match status" value="1"/>
</dbReference>
<dbReference type="HOGENOM" id="CLU_318821_0_0_0"/>
<dbReference type="Pfam" id="PF04916">
    <property type="entry name" value="Phospholip_B"/>
    <property type="match status" value="1"/>
</dbReference>
<gene>
    <name evidence="7" type="ordered locus">Acid_1552</name>
</gene>
<evidence type="ECO:0000256" key="2">
    <source>
        <dbReference type="ARBA" id="ARBA00022801"/>
    </source>
</evidence>
<protein>
    <submittedName>
        <fullName evidence="7">Uncharacterized protein</fullName>
    </submittedName>
</protein>
<name>Q028K9_SOLUE</name>
<dbReference type="OrthoDB" id="8109453at2"/>
<reference evidence="7" key="1">
    <citation type="submission" date="2006-10" db="EMBL/GenBank/DDBJ databases">
        <title>Complete sequence of Solibacter usitatus Ellin6076.</title>
        <authorList>
            <consortium name="US DOE Joint Genome Institute"/>
            <person name="Copeland A."/>
            <person name="Lucas S."/>
            <person name="Lapidus A."/>
            <person name="Barry K."/>
            <person name="Detter J.C."/>
            <person name="Glavina del Rio T."/>
            <person name="Hammon N."/>
            <person name="Israni S."/>
            <person name="Dalin E."/>
            <person name="Tice H."/>
            <person name="Pitluck S."/>
            <person name="Thompson L.S."/>
            <person name="Brettin T."/>
            <person name="Bruce D."/>
            <person name="Han C."/>
            <person name="Tapia R."/>
            <person name="Gilna P."/>
            <person name="Schmutz J."/>
            <person name="Larimer F."/>
            <person name="Land M."/>
            <person name="Hauser L."/>
            <person name="Kyrpides N."/>
            <person name="Mikhailova N."/>
            <person name="Janssen P.H."/>
            <person name="Kuske C.R."/>
            <person name="Richardson P."/>
        </authorList>
    </citation>
    <scope>NUCLEOTIDE SEQUENCE</scope>
    <source>
        <strain evidence="7">Ellin6076</strain>
    </source>
</reference>
<dbReference type="Gene3D" id="2.60.120.260">
    <property type="entry name" value="Galactose-binding domain-like"/>
    <property type="match status" value="1"/>
</dbReference>
<feature type="chain" id="PRO_5012361835" evidence="6">
    <location>
        <begin position="16"/>
        <end position="912"/>
    </location>
</feature>
<dbReference type="PANTHER" id="PTHR35190">
    <property type="entry name" value="PROTEIN DCD1B"/>
    <property type="match status" value="1"/>
</dbReference>
<evidence type="ECO:0000256" key="6">
    <source>
        <dbReference type="SAM" id="SignalP"/>
    </source>
</evidence>
<dbReference type="NCBIfam" id="NF040521">
    <property type="entry name" value="C45_proenzyme"/>
    <property type="match status" value="1"/>
</dbReference>
<evidence type="ECO:0000256" key="5">
    <source>
        <dbReference type="ARBA" id="ARBA00023180"/>
    </source>
</evidence>
<organism evidence="7">
    <name type="scientific">Solibacter usitatus (strain Ellin6076)</name>
    <dbReference type="NCBI Taxonomy" id="234267"/>
    <lineage>
        <taxon>Bacteria</taxon>
        <taxon>Pseudomonadati</taxon>
        <taxon>Acidobacteriota</taxon>
        <taxon>Terriglobia</taxon>
        <taxon>Bryobacterales</taxon>
        <taxon>Solibacteraceae</taxon>
        <taxon>Candidatus Solibacter</taxon>
    </lineage>
</organism>
<feature type="signal peptide" evidence="6">
    <location>
        <begin position="1"/>
        <end position="15"/>
    </location>
</feature>
<keyword evidence="3" id="KW-0442">Lipid degradation</keyword>
<evidence type="ECO:0000256" key="1">
    <source>
        <dbReference type="ARBA" id="ARBA00022729"/>
    </source>
</evidence>
<keyword evidence="4" id="KW-0443">Lipid metabolism</keyword>
<dbReference type="KEGG" id="sus:Acid_1552"/>
<dbReference type="eggNOG" id="COG0308">
    <property type="taxonomic scope" value="Bacteria"/>
</dbReference>
<proteinExistence type="predicted"/>
<evidence type="ECO:0000256" key="3">
    <source>
        <dbReference type="ARBA" id="ARBA00022963"/>
    </source>
</evidence>
<keyword evidence="2" id="KW-0378">Hydrolase</keyword>
<dbReference type="InterPro" id="IPR007000">
    <property type="entry name" value="PLipase_B-like"/>
</dbReference>
<dbReference type="InterPro" id="IPR047794">
    <property type="entry name" value="C45_proenzyme-like"/>
</dbReference>
<sequence length="912" mass="100592" precursor="true">MRTLFLCLISIAAHAATTVYQASVDQLTVIHGTAAPDAAVHHNAPKSLRVEPGGQYPDAIIRSAPVSLTIGKRYELSGWVRTENLTVHDLDRSPIATGAALSMASMPFDVHSESLGGTRPWTRLSLKFTATRAQDAILLAVANGGGFRGKAWFEGVSLDEASSSDAWPARDAVKTLGPAYRYPKAGWTYLHIEGQPYERGYQHGYLMAREIPEYLERCAADLGTNAAGWSNLRTTANALFLRGFDREILEEMRGIADGASDAGIQWQGRRLDLIDIVVANVTVEIGELRSAMTVTPTGLEQFKFEPPSYAEKKHDTVLDHCSAFAATGPATRDGKMVIGHVTWWPLTLAEGTNVWLDIKPANGHRVLMQSYAGGIESGTDWYQNDAGMVLTETTIRQTPFNPQGTPVAFRARMAIQYAGNIDEMVKQLGTRNNGLYTNEWLMGDGKTNEIAMYELGTAHTKLWRSGKNEWFNNTPGFYWGNNNAKDLTIRTEYLPDPQGQPEYVPFTPTVRDLAWQDLYKKYNGQIDEQFAYLAFRTAPLVSASTMDAKVITADMAKNMMVWAAIGKPNQREWLPGGRSTYEKNDGIYPSGYALFSTAIEQDRLAPRPAAAPAPAAQRPAANKLKDRLWKGWIIPAGEADTWFAAGSTAYHNLLQAEDIEKAIDARRIEYRGLKLAVDNEMTRFRMAETKGVLFLDGLRRKLGDDKFLALMQSYFDANTTRTVTAQSFLEKAGVPFEFTEPAEGPAYSVSDIGRRLATAVLVYGTQREAGANRYAAEQLQSSYLNMFESQVPIYKDFEVTDELLAHKDVIFVGRPEANTALAAWAKSIGLDYEGAIFKIENQLHATEREALTLAAKNPQDPSHMVLVLAGNDALRTVKLATSGGVRFEQTPYVITGDASRPAPAPMGGRRPR</sequence>
<accession>Q028K9</accession>
<dbReference type="STRING" id="234267.Acid_1552"/>
<keyword evidence="5" id="KW-0325">Glycoprotein</keyword>
<evidence type="ECO:0000256" key="4">
    <source>
        <dbReference type="ARBA" id="ARBA00023098"/>
    </source>
</evidence>
<dbReference type="EMBL" id="CP000473">
    <property type="protein sequence ID" value="ABJ82543.1"/>
    <property type="molecule type" value="Genomic_DNA"/>
</dbReference>
<evidence type="ECO:0000313" key="7">
    <source>
        <dbReference type="EMBL" id="ABJ82543.1"/>
    </source>
</evidence>
<dbReference type="GO" id="GO:0016042">
    <property type="term" value="P:lipid catabolic process"/>
    <property type="evidence" value="ECO:0007669"/>
    <property type="project" value="UniProtKB-KW"/>
</dbReference>
<keyword evidence="1 6" id="KW-0732">Signal</keyword>
<dbReference type="GO" id="GO:0004620">
    <property type="term" value="F:phospholipase activity"/>
    <property type="evidence" value="ECO:0007669"/>
    <property type="project" value="InterPro"/>
</dbReference>
<dbReference type="AlphaFoldDB" id="Q028K9"/>
<dbReference type="InterPro" id="IPR047803">
    <property type="entry name" value="DCD1A/B-like"/>
</dbReference>
<dbReference type="InParanoid" id="Q028K9"/>